<dbReference type="Pfam" id="PF23947">
    <property type="entry name" value="DUF7281"/>
    <property type="match status" value="1"/>
</dbReference>
<reference evidence="3 4" key="1">
    <citation type="submission" date="2019-08" db="EMBL/GenBank/DDBJ databases">
        <title>Draft Genome Sequence of Halomonas eurihalina Isolated from Preserved Hide-surface.</title>
        <authorList>
            <person name="Hussain S.A."/>
            <person name="Xu A."/>
            <person name="Sarker M."/>
            <person name="Sommers C."/>
        </authorList>
    </citation>
    <scope>NUCLEOTIDE SEQUENCE [LARGE SCALE GENOMIC DNA]</scope>
    <source>
        <strain evidence="3 4">MS1</strain>
    </source>
</reference>
<dbReference type="AlphaFoldDB" id="A0A5D9CJ14"/>
<comment type="caution">
    <text evidence="3">The sequence shown here is derived from an EMBL/GenBank/DDBJ whole genome shotgun (WGS) entry which is preliminary data.</text>
</comment>
<feature type="region of interest" description="Disordered" evidence="1">
    <location>
        <begin position="75"/>
        <end position="107"/>
    </location>
</feature>
<feature type="compositionally biased region" description="Basic and acidic residues" evidence="1">
    <location>
        <begin position="98"/>
        <end position="107"/>
    </location>
</feature>
<dbReference type="Proteomes" id="UP000324260">
    <property type="component" value="Unassembled WGS sequence"/>
</dbReference>
<protein>
    <recommendedName>
        <fullName evidence="2">DUF7281 domain-containing protein</fullName>
    </recommendedName>
</protein>
<dbReference type="OrthoDB" id="6381926at2"/>
<dbReference type="InterPro" id="IPR055705">
    <property type="entry name" value="DUF7281"/>
</dbReference>
<feature type="domain" description="DUF7281" evidence="2">
    <location>
        <begin position="129"/>
        <end position="281"/>
    </location>
</feature>
<dbReference type="EMBL" id="VTPU01000024">
    <property type="protein sequence ID" value="TZG31664.1"/>
    <property type="molecule type" value="Genomic_DNA"/>
</dbReference>
<gene>
    <name evidence="3" type="ORF">FZZ93_16910</name>
</gene>
<evidence type="ECO:0000256" key="1">
    <source>
        <dbReference type="SAM" id="MobiDB-lite"/>
    </source>
</evidence>
<evidence type="ECO:0000313" key="3">
    <source>
        <dbReference type="EMBL" id="TZG31664.1"/>
    </source>
</evidence>
<feature type="compositionally biased region" description="Polar residues" evidence="1">
    <location>
        <begin position="81"/>
        <end position="91"/>
    </location>
</feature>
<organism evidence="3 4">
    <name type="scientific">Halomonas eurihalina</name>
    <dbReference type="NCBI Taxonomy" id="42566"/>
    <lineage>
        <taxon>Bacteria</taxon>
        <taxon>Pseudomonadati</taxon>
        <taxon>Pseudomonadota</taxon>
        <taxon>Gammaproteobacteria</taxon>
        <taxon>Oceanospirillales</taxon>
        <taxon>Halomonadaceae</taxon>
        <taxon>Halomonas</taxon>
    </lineage>
</organism>
<evidence type="ECO:0000259" key="2">
    <source>
        <dbReference type="Pfam" id="PF23947"/>
    </source>
</evidence>
<name>A0A5D9CJ14_HALER</name>
<keyword evidence="4" id="KW-1185">Reference proteome</keyword>
<proteinExistence type="predicted"/>
<accession>A0A5D9CJ14</accession>
<evidence type="ECO:0000313" key="4">
    <source>
        <dbReference type="Proteomes" id="UP000324260"/>
    </source>
</evidence>
<sequence>MNEALSPKTHRWLSEIHDTLHRQSCVEKKLQLKTMQEFRTWCSEHEIDLDAYRRGQVVRFDRILIARVQDRLDSLGHPPLGTSTKGKTTAEQAALSDLEDKGRGERPRTRRVLLNTATAGSRPGIVSGDREILDVDWRDLDLSAFDVLLMIENLDSFYDFTSQIPEMAAYQRPLVTYRGDEHYSRGFSKLAEAWRATGKAFLAIGDFDPKGVGIILGSGASQMLLPPLSWLRERATVNHVPEKQVLFQPRLRRYRDQLPAGHSLKDYLAILLDEQRGLKQQWFGDALVSVEIPARIEPTT</sequence>
<dbReference type="RefSeq" id="WP_149323471.1">
    <property type="nucleotide sequence ID" value="NZ_JARWAH010000001.1"/>
</dbReference>